<keyword evidence="3" id="KW-1185">Reference proteome</keyword>
<gene>
    <name evidence="2" type="ORF">K452DRAFT_319107</name>
</gene>
<dbReference type="RefSeq" id="XP_033397226.1">
    <property type="nucleotide sequence ID" value="XM_033544214.1"/>
</dbReference>
<accession>A0A6A6BDQ6</accession>
<keyword evidence="1" id="KW-0472">Membrane</keyword>
<dbReference type="Proteomes" id="UP000799438">
    <property type="component" value="Unassembled WGS sequence"/>
</dbReference>
<feature type="transmembrane region" description="Helical" evidence="1">
    <location>
        <begin position="308"/>
        <end position="327"/>
    </location>
</feature>
<dbReference type="EMBL" id="ML995487">
    <property type="protein sequence ID" value="KAF2141513.1"/>
    <property type="molecule type" value="Genomic_DNA"/>
</dbReference>
<keyword evidence="1" id="KW-0812">Transmembrane</keyword>
<dbReference type="GeneID" id="54301710"/>
<organism evidence="2 3">
    <name type="scientific">Aplosporella prunicola CBS 121167</name>
    <dbReference type="NCBI Taxonomy" id="1176127"/>
    <lineage>
        <taxon>Eukaryota</taxon>
        <taxon>Fungi</taxon>
        <taxon>Dikarya</taxon>
        <taxon>Ascomycota</taxon>
        <taxon>Pezizomycotina</taxon>
        <taxon>Dothideomycetes</taxon>
        <taxon>Dothideomycetes incertae sedis</taxon>
        <taxon>Botryosphaeriales</taxon>
        <taxon>Aplosporellaceae</taxon>
        <taxon>Aplosporella</taxon>
    </lineage>
</organism>
<feature type="transmembrane region" description="Helical" evidence="1">
    <location>
        <begin position="770"/>
        <end position="789"/>
    </location>
</feature>
<feature type="transmembrane region" description="Helical" evidence="1">
    <location>
        <begin position="191"/>
        <end position="213"/>
    </location>
</feature>
<name>A0A6A6BDQ6_9PEZI</name>
<protein>
    <submittedName>
        <fullName evidence="2">Uncharacterized protein</fullName>
    </submittedName>
</protein>
<proteinExistence type="predicted"/>
<sequence length="870" mass="96991">MEVLGKLHSMFWDVGIYTAKSSVAYIIWEIATLQGFRTTFVRLQPKYGVLRAFMLLFLFPDAAGFIECIERHVLDEKDEVEMRMKECTSERIQYRYDNIPLDVEEAYMMSEHVRQLNVNDGKASQKTASNEVLVDANHELSPQKPNSISLKLRTLVRTLKLNALYPILAGRLGKRLQEEPKIAMFKSRTQVGITTLIHFIPVGAAVALIFLNVHEFYIGGELSGESGQDDQKLAALQFAAKLHELLMISSLTATLFTFIRREVTTGDGLPFGALIAGLRIQSISVIWSQEMVGAMRHKWNNKAKKYKIIGLLLISALLGVSVGPSTAQLMRPSLNSWPAGGTTLWLNRTRADLFPQVLDITPQIAHCNVDTGDKSCPHGGWEAIDSGYCPYLRKLKPRASVPHDLLFDGSLSQRSVWTVIRSPNPDLQIIWPEAFTRASTPVAAVADGVAEIIRFWTYASIIIDRQKRFWTRKDAKASITAPQVVVATRCLRQDLGLSPLDEQFIRYPNLQNLTTNPPGGNPAKLESILSEWVVDDNVSSMIRQEILPSIRSPDLLWFDTLDGTNATLQAVAIFPPKEESLNSSAVYSCSIVSRYIEATTNSKRFVYKISYSDDWPNSMREGILRSSFPKITPRAAWARLLNPTINAINETAFGRMAKTAGLWDSTESPDEAFNEVMVESMLTLMVLNGISRVRYNTTMTGTAKGSNEVATGLENDLPTAFLKEFLPKSSLGYGGHAFELTATEQEHATKFTAHVVVEGYAYNRRSATQIAAMAVLLLYCIMALYHVLYTIKTGQTSNSWDTTPEVVALAMNSTRSEVLKNTGAGINTTEAFEHSVKIKSVGQRLEIVFDDTVDITDMRHDDVEANKFYG</sequence>
<reference evidence="2" key="1">
    <citation type="journal article" date="2020" name="Stud. Mycol.">
        <title>101 Dothideomycetes genomes: a test case for predicting lifestyles and emergence of pathogens.</title>
        <authorList>
            <person name="Haridas S."/>
            <person name="Albert R."/>
            <person name="Binder M."/>
            <person name="Bloem J."/>
            <person name="Labutti K."/>
            <person name="Salamov A."/>
            <person name="Andreopoulos B."/>
            <person name="Baker S."/>
            <person name="Barry K."/>
            <person name="Bills G."/>
            <person name="Bluhm B."/>
            <person name="Cannon C."/>
            <person name="Castanera R."/>
            <person name="Culley D."/>
            <person name="Daum C."/>
            <person name="Ezra D."/>
            <person name="Gonzalez J."/>
            <person name="Henrissat B."/>
            <person name="Kuo A."/>
            <person name="Liang C."/>
            <person name="Lipzen A."/>
            <person name="Lutzoni F."/>
            <person name="Magnuson J."/>
            <person name="Mondo S."/>
            <person name="Nolan M."/>
            <person name="Ohm R."/>
            <person name="Pangilinan J."/>
            <person name="Park H.-J."/>
            <person name="Ramirez L."/>
            <person name="Alfaro M."/>
            <person name="Sun H."/>
            <person name="Tritt A."/>
            <person name="Yoshinaga Y."/>
            <person name="Zwiers L.-H."/>
            <person name="Turgeon B."/>
            <person name="Goodwin S."/>
            <person name="Spatafora J."/>
            <person name="Crous P."/>
            <person name="Grigoriev I."/>
        </authorList>
    </citation>
    <scope>NUCLEOTIDE SEQUENCE</scope>
    <source>
        <strain evidence="2">CBS 121167</strain>
    </source>
</reference>
<dbReference type="AlphaFoldDB" id="A0A6A6BDQ6"/>
<evidence type="ECO:0000313" key="2">
    <source>
        <dbReference type="EMBL" id="KAF2141513.1"/>
    </source>
</evidence>
<evidence type="ECO:0000256" key="1">
    <source>
        <dbReference type="SAM" id="Phobius"/>
    </source>
</evidence>
<keyword evidence="1" id="KW-1133">Transmembrane helix</keyword>
<dbReference type="OrthoDB" id="5342924at2759"/>
<evidence type="ECO:0000313" key="3">
    <source>
        <dbReference type="Proteomes" id="UP000799438"/>
    </source>
</evidence>